<organism evidence="2 3">
    <name type="scientific">Pseudodesulfovibrio cashew</name>
    <dbReference type="NCBI Taxonomy" id="2678688"/>
    <lineage>
        <taxon>Bacteria</taxon>
        <taxon>Pseudomonadati</taxon>
        <taxon>Thermodesulfobacteriota</taxon>
        <taxon>Desulfovibrionia</taxon>
        <taxon>Desulfovibrionales</taxon>
        <taxon>Desulfovibrionaceae</taxon>
    </lineage>
</organism>
<reference evidence="2 3" key="1">
    <citation type="submission" date="2019-11" db="EMBL/GenBank/DDBJ databases">
        <authorList>
            <person name="Zheng R.K."/>
            <person name="Sun C.M."/>
        </authorList>
    </citation>
    <scope>NUCLEOTIDE SEQUENCE [LARGE SCALE GENOMIC DNA]</scope>
    <source>
        <strain evidence="2 3">SRB007</strain>
    </source>
</reference>
<evidence type="ECO:0000256" key="1">
    <source>
        <dbReference type="SAM" id="Phobius"/>
    </source>
</evidence>
<keyword evidence="1" id="KW-1133">Transmembrane helix</keyword>
<dbReference type="Proteomes" id="UP000428328">
    <property type="component" value="Chromosome"/>
</dbReference>
<evidence type="ECO:0000313" key="2">
    <source>
        <dbReference type="EMBL" id="QGY40372.1"/>
    </source>
</evidence>
<keyword evidence="1" id="KW-0812">Transmembrane</keyword>
<dbReference type="KEGG" id="psel:GM415_09605"/>
<name>A0A6I6JJ85_9BACT</name>
<feature type="transmembrane region" description="Helical" evidence="1">
    <location>
        <begin position="12"/>
        <end position="30"/>
    </location>
</feature>
<feature type="transmembrane region" description="Helical" evidence="1">
    <location>
        <begin position="196"/>
        <end position="219"/>
    </location>
</feature>
<keyword evidence="3" id="KW-1185">Reference proteome</keyword>
<evidence type="ECO:0000313" key="3">
    <source>
        <dbReference type="Proteomes" id="UP000428328"/>
    </source>
</evidence>
<dbReference type="AlphaFoldDB" id="A0A6I6JJ85"/>
<dbReference type="RefSeq" id="WP_158947616.1">
    <property type="nucleotide sequence ID" value="NZ_CP046400.1"/>
</dbReference>
<accession>A0A6I6JJ85</accession>
<proteinExistence type="predicted"/>
<gene>
    <name evidence="2" type="ORF">GM415_09605</name>
</gene>
<keyword evidence="1" id="KW-0472">Membrane</keyword>
<protein>
    <submittedName>
        <fullName evidence="2">Uncharacterized protein</fullName>
    </submittedName>
</protein>
<dbReference type="EMBL" id="CP046400">
    <property type="protein sequence ID" value="QGY40372.1"/>
    <property type="molecule type" value="Genomic_DNA"/>
</dbReference>
<sequence>MIYNKKEFYGGAGLLVVFFIVLVIMFQPIFSGHNAMQYLDNLYNSISKGSVEYAPAMKPEVAAVMGKTVDLTLAYPSEAEAAQSAKMFAMTGVVAAASGTEVKVSGSLGSILNGTLEDSSALYGNDGKYLEDKYGLDARRPVYNWWTSLKLMDKALKKQKEFASAKLANTVQKKVVEAAYNYYGVEPVHIMDKLGLVIFSLAFYVFYTLWYGFAILFVFEGWGLRLSH</sequence>